<reference evidence="2 3" key="1">
    <citation type="submission" date="2019-06" db="EMBL/GenBank/DDBJ databases">
        <title>Sequencing the genomes of 1000 actinobacteria strains.</title>
        <authorList>
            <person name="Klenk H.-P."/>
        </authorList>
    </citation>
    <scope>NUCLEOTIDE SEQUENCE [LARGE SCALE GENOMIC DNA]</scope>
    <source>
        <strain evidence="2 3">DSM 25218</strain>
    </source>
</reference>
<evidence type="ECO:0000313" key="2">
    <source>
        <dbReference type="EMBL" id="TQL69967.1"/>
    </source>
</evidence>
<gene>
    <name evidence="2" type="ORF">FB381_3890</name>
</gene>
<accession>A0A543ABN1</accession>
<evidence type="ECO:0000259" key="1">
    <source>
        <dbReference type="Pfam" id="PF13471"/>
    </source>
</evidence>
<dbReference type="RefSeq" id="WP_141781780.1">
    <property type="nucleotide sequence ID" value="NZ_VFOV01000001.1"/>
</dbReference>
<dbReference type="InterPro" id="IPR032708">
    <property type="entry name" value="McjB_C"/>
</dbReference>
<dbReference type="Proteomes" id="UP000320209">
    <property type="component" value="Unassembled WGS sequence"/>
</dbReference>
<dbReference type="Pfam" id="PF13471">
    <property type="entry name" value="Transglut_core3"/>
    <property type="match status" value="1"/>
</dbReference>
<dbReference type="InterPro" id="IPR053521">
    <property type="entry name" value="McjB-like"/>
</dbReference>
<organism evidence="2 3">
    <name type="scientific">Nocardioides albertanoniae</name>
    <dbReference type="NCBI Taxonomy" id="1175486"/>
    <lineage>
        <taxon>Bacteria</taxon>
        <taxon>Bacillati</taxon>
        <taxon>Actinomycetota</taxon>
        <taxon>Actinomycetes</taxon>
        <taxon>Propionibacteriales</taxon>
        <taxon>Nocardioidaceae</taxon>
        <taxon>Nocardioides</taxon>
    </lineage>
</organism>
<dbReference type="OrthoDB" id="3629336at2"/>
<protein>
    <submittedName>
        <fullName evidence="2">Transglutaminase superfamily protein</fullName>
    </submittedName>
</protein>
<keyword evidence="3" id="KW-1185">Reference proteome</keyword>
<evidence type="ECO:0000313" key="3">
    <source>
        <dbReference type="Proteomes" id="UP000320209"/>
    </source>
</evidence>
<dbReference type="EMBL" id="VFOV01000001">
    <property type="protein sequence ID" value="TQL69967.1"/>
    <property type="molecule type" value="Genomic_DNA"/>
</dbReference>
<dbReference type="AlphaFoldDB" id="A0A543ABN1"/>
<proteinExistence type="predicted"/>
<comment type="caution">
    <text evidence="2">The sequence shown here is derived from an EMBL/GenBank/DDBJ whole genome shotgun (WGS) entry which is preliminary data.</text>
</comment>
<dbReference type="NCBIfam" id="NF033537">
    <property type="entry name" value="lasso_biosyn_B2"/>
    <property type="match status" value="1"/>
</dbReference>
<name>A0A543ABN1_9ACTN</name>
<sequence>MIRPAGWRPAELPWLVAALLLALVVEAGLRLLSLPRLAALLGVPLDLESAPAAPARNLLPARLQVRLHAVRRVLRHWPFGDTCLRHALVAGSLMRRLDPVLQVGVARSADEVRAHAWLLVNGAIIDPWFAVASYLPLAAPGQETRR</sequence>
<feature type="domain" description="Microcin J25-processing protein McjB C-terminal" evidence="1">
    <location>
        <begin position="25"/>
        <end position="134"/>
    </location>
</feature>